<feature type="transmembrane region" description="Helical" evidence="1">
    <location>
        <begin position="168"/>
        <end position="187"/>
    </location>
</feature>
<sequence length="225" mass="26538">MASIIINKNLEEIIRYTENLSIEAVLLMVSLFFIVLAKSYNPARFYTFLPLFLSDRYLKIYGKEQSPKTDWFNVFLFIAQLIILTLIISFALRAYNFINHRYYIVIALTLFTFISVKYLIEKTVAAIFEIDKFISHFHFYKLSYKNLIPVLLLPLLTIFIFAHVNKKVVITSIIIIFLLLNIISLTLTIKKHQKEILQWLFYFILYLCALEILPYLIAIKLMLAD</sequence>
<organism evidence="2 3">
    <name type="scientific">Abyssalbus ytuae</name>
    <dbReference type="NCBI Taxonomy" id="2926907"/>
    <lineage>
        <taxon>Bacteria</taxon>
        <taxon>Pseudomonadati</taxon>
        <taxon>Bacteroidota</taxon>
        <taxon>Flavobacteriia</taxon>
        <taxon>Flavobacteriales</taxon>
        <taxon>Flavobacteriaceae</taxon>
        <taxon>Abyssalbus</taxon>
    </lineage>
</organism>
<keyword evidence="1" id="KW-0812">Transmembrane</keyword>
<evidence type="ECO:0000313" key="2">
    <source>
        <dbReference type="EMBL" id="UOB16297.1"/>
    </source>
</evidence>
<dbReference type="EMBL" id="CP094358">
    <property type="protein sequence ID" value="UOB16297.1"/>
    <property type="molecule type" value="Genomic_DNA"/>
</dbReference>
<dbReference type="RefSeq" id="WP_255841467.1">
    <property type="nucleotide sequence ID" value="NZ_CP094358.1"/>
</dbReference>
<evidence type="ECO:0000313" key="3">
    <source>
        <dbReference type="Proteomes" id="UP000831290"/>
    </source>
</evidence>
<name>A0A9E6ZW44_9FLAO</name>
<keyword evidence="1" id="KW-0472">Membrane</keyword>
<accession>A0A9E6ZW44</accession>
<feature type="transmembrane region" description="Helical" evidence="1">
    <location>
        <begin position="74"/>
        <end position="95"/>
    </location>
</feature>
<dbReference type="AlphaFoldDB" id="A0A9E6ZW44"/>
<feature type="transmembrane region" description="Helical" evidence="1">
    <location>
        <begin position="142"/>
        <end position="162"/>
    </location>
</feature>
<reference evidence="2" key="1">
    <citation type="submission" date="2022-03" db="EMBL/GenBank/DDBJ databases">
        <title>Description of Abyssus ytuae gen. nov., sp. nov., a novel member of the family Flavobacteriaceae isolated from the sediment of Mariana Trench.</title>
        <authorList>
            <person name="Zhang J."/>
            <person name="Xu X."/>
        </authorList>
    </citation>
    <scope>NUCLEOTIDE SEQUENCE</scope>
    <source>
        <strain evidence="2">MT3330</strain>
    </source>
</reference>
<evidence type="ECO:0000256" key="1">
    <source>
        <dbReference type="SAM" id="Phobius"/>
    </source>
</evidence>
<keyword evidence="1" id="KW-1133">Transmembrane helix</keyword>
<dbReference type="KEGG" id="fbm:MQE35_11170"/>
<proteinExistence type="predicted"/>
<gene>
    <name evidence="2" type="ORF">MQE35_11170</name>
</gene>
<protein>
    <submittedName>
        <fullName evidence="2">DUF4271 domain-containing protein</fullName>
    </submittedName>
</protein>
<feature type="transmembrane region" description="Helical" evidence="1">
    <location>
        <begin position="20"/>
        <end position="37"/>
    </location>
</feature>
<feature type="transmembrane region" description="Helical" evidence="1">
    <location>
        <begin position="199"/>
        <end position="223"/>
    </location>
</feature>
<dbReference type="InterPro" id="IPR025367">
    <property type="entry name" value="DUF4271"/>
</dbReference>
<feature type="transmembrane region" description="Helical" evidence="1">
    <location>
        <begin position="101"/>
        <end position="120"/>
    </location>
</feature>
<keyword evidence="3" id="KW-1185">Reference proteome</keyword>
<dbReference type="Pfam" id="PF14093">
    <property type="entry name" value="DUF4271"/>
    <property type="match status" value="1"/>
</dbReference>
<dbReference type="Proteomes" id="UP000831290">
    <property type="component" value="Chromosome"/>
</dbReference>